<dbReference type="AlphaFoldDB" id="A0AAV2E4C0"/>
<dbReference type="PANTHER" id="PTHR31635">
    <property type="entry name" value="REVERSE TRANSCRIPTASE DOMAIN-CONTAINING PROTEIN-RELATED"/>
    <property type="match status" value="1"/>
</dbReference>
<evidence type="ECO:0000313" key="3">
    <source>
        <dbReference type="Proteomes" id="UP001497516"/>
    </source>
</evidence>
<accession>A0AAV2E4C0</accession>
<keyword evidence="3" id="KW-1185">Reference proteome</keyword>
<name>A0AAV2E4C0_9ROSI</name>
<proteinExistence type="predicted"/>
<reference evidence="2 3" key="1">
    <citation type="submission" date="2024-04" db="EMBL/GenBank/DDBJ databases">
        <authorList>
            <person name="Fracassetti M."/>
        </authorList>
    </citation>
    <scope>NUCLEOTIDE SEQUENCE [LARGE SCALE GENOMIC DNA]</scope>
</reference>
<evidence type="ECO:0000313" key="2">
    <source>
        <dbReference type="EMBL" id="CAL1380715.1"/>
    </source>
</evidence>
<dbReference type="InterPro" id="IPR043502">
    <property type="entry name" value="DNA/RNA_pol_sf"/>
</dbReference>
<dbReference type="InterPro" id="IPR000477">
    <property type="entry name" value="RT_dom"/>
</dbReference>
<dbReference type="EMBL" id="OZ034817">
    <property type="protein sequence ID" value="CAL1380715.1"/>
    <property type="molecule type" value="Genomic_DNA"/>
</dbReference>
<organism evidence="2 3">
    <name type="scientific">Linum trigynum</name>
    <dbReference type="NCBI Taxonomy" id="586398"/>
    <lineage>
        <taxon>Eukaryota</taxon>
        <taxon>Viridiplantae</taxon>
        <taxon>Streptophyta</taxon>
        <taxon>Embryophyta</taxon>
        <taxon>Tracheophyta</taxon>
        <taxon>Spermatophyta</taxon>
        <taxon>Magnoliopsida</taxon>
        <taxon>eudicotyledons</taxon>
        <taxon>Gunneridae</taxon>
        <taxon>Pentapetalae</taxon>
        <taxon>rosids</taxon>
        <taxon>fabids</taxon>
        <taxon>Malpighiales</taxon>
        <taxon>Linaceae</taxon>
        <taxon>Linum</taxon>
    </lineage>
</organism>
<dbReference type="Pfam" id="PF00078">
    <property type="entry name" value="RVT_1"/>
    <property type="match status" value="1"/>
</dbReference>
<sequence>MFKLDVEKAFDNVNWGCLFKLLAAAGFSEKWSKWIKGSMCSSYIFVIVNGEANGFFVASKGLRQGDPLLPVLFVLVMEVLSWMLKSVREKGKFEGLFMNEELKRGEVTHLLFADDTLIFCDANHDQVLHVLAAIVCFQTVTGLRINLDKLVMYTVEDVADPSFLLLSSSVNGEGIPLSTSVSFLKLNRMILPSGIRSWERCRVSLADGAINIFLMARDWSSSERYSRVCPLTCSLFSRHQLLSLKIWKGFKDIFCGMEREKTTGYHWWIRMCARLKMKMGFGN</sequence>
<evidence type="ECO:0000259" key="1">
    <source>
        <dbReference type="PROSITE" id="PS50878"/>
    </source>
</evidence>
<protein>
    <recommendedName>
        <fullName evidence="1">Reverse transcriptase domain-containing protein</fullName>
    </recommendedName>
</protein>
<dbReference type="PANTHER" id="PTHR31635:SF196">
    <property type="entry name" value="REVERSE TRANSCRIPTASE DOMAIN-CONTAINING PROTEIN-RELATED"/>
    <property type="match status" value="1"/>
</dbReference>
<feature type="domain" description="Reverse transcriptase" evidence="1">
    <location>
        <begin position="1"/>
        <end position="170"/>
    </location>
</feature>
<dbReference type="SUPFAM" id="SSF56672">
    <property type="entry name" value="DNA/RNA polymerases"/>
    <property type="match status" value="1"/>
</dbReference>
<dbReference type="Proteomes" id="UP001497516">
    <property type="component" value="Chromosome 4"/>
</dbReference>
<dbReference type="PROSITE" id="PS50878">
    <property type="entry name" value="RT_POL"/>
    <property type="match status" value="1"/>
</dbReference>
<gene>
    <name evidence="2" type="ORF">LTRI10_LOCUS22141</name>
</gene>